<feature type="binding site" evidence="8">
    <location>
        <position position="432"/>
    </location>
    <ligand>
        <name>Zn(2+)</name>
        <dbReference type="ChEBI" id="CHEBI:29105"/>
        <label>1</label>
    </ligand>
</feature>
<feature type="binding site" evidence="8">
    <location>
        <position position="462"/>
    </location>
    <ligand>
        <name>Zn(2+)</name>
        <dbReference type="ChEBI" id="CHEBI:29105"/>
        <label>2</label>
    </ligand>
</feature>
<dbReference type="PANTHER" id="PTHR30580:SF0">
    <property type="entry name" value="PRIMOSOMAL PROTEIN N"/>
    <property type="match status" value="1"/>
</dbReference>
<dbReference type="InterPro" id="IPR042115">
    <property type="entry name" value="PriA_3primeBD_sf"/>
</dbReference>
<dbReference type="Proteomes" id="UP000298745">
    <property type="component" value="Chromosome"/>
</dbReference>
<keyword evidence="4 8" id="KW-0547">Nucleotide-binding</keyword>
<proteinExistence type="inferred from homology"/>
<evidence type="ECO:0000256" key="7">
    <source>
        <dbReference type="ARBA" id="ARBA00023125"/>
    </source>
</evidence>
<comment type="similarity">
    <text evidence="8">Belongs to the helicase family. PriA subfamily.</text>
</comment>
<comment type="catalytic activity">
    <reaction evidence="8">
        <text>ATP + H2O = ADP + phosphate + H(+)</text>
        <dbReference type="Rhea" id="RHEA:13065"/>
        <dbReference type="ChEBI" id="CHEBI:15377"/>
        <dbReference type="ChEBI" id="CHEBI:15378"/>
        <dbReference type="ChEBI" id="CHEBI:30616"/>
        <dbReference type="ChEBI" id="CHEBI:43474"/>
        <dbReference type="ChEBI" id="CHEBI:456216"/>
        <dbReference type="EC" id="5.6.2.4"/>
    </reaction>
</comment>
<dbReference type="GO" id="GO:0005524">
    <property type="term" value="F:ATP binding"/>
    <property type="evidence" value="ECO:0007669"/>
    <property type="project" value="UniProtKB-UniRule"/>
</dbReference>
<dbReference type="RefSeq" id="WP_158362302.1">
    <property type="nucleotide sequence ID" value="NZ_CP034864.1"/>
</dbReference>
<feature type="binding site" evidence="8">
    <location>
        <position position="441"/>
    </location>
    <ligand>
        <name>Zn(2+)</name>
        <dbReference type="ChEBI" id="CHEBI:29105"/>
        <label>2</label>
    </ligand>
</feature>
<feature type="binding site" evidence="8">
    <location>
        <position position="472"/>
    </location>
    <ligand>
        <name>Zn(2+)</name>
        <dbReference type="ChEBI" id="CHEBI:29105"/>
        <label>1</label>
    </ligand>
</feature>
<keyword evidence="8" id="KW-0378">Hydrolase</keyword>
<keyword evidence="8" id="KW-0347">Helicase</keyword>
<evidence type="ECO:0000256" key="6">
    <source>
        <dbReference type="ARBA" id="ARBA00022840"/>
    </source>
</evidence>
<evidence type="ECO:0000256" key="2">
    <source>
        <dbReference type="ARBA" id="ARBA00022705"/>
    </source>
</evidence>
<dbReference type="GO" id="GO:0016887">
    <property type="term" value="F:ATP hydrolysis activity"/>
    <property type="evidence" value="ECO:0007669"/>
    <property type="project" value="RHEA"/>
</dbReference>
<comment type="function">
    <text evidence="8">Initiates the restart of stalled replication forks, which reloads the replicative helicase on sites other than the origin of replication. Recognizes and binds to abandoned replication forks and remodels them to uncover a helicase loading site. Promotes assembly of the primosome at these replication forks.</text>
</comment>
<dbReference type="AlphaFoldDB" id="A0A4D6YCB4"/>
<dbReference type="Pfam" id="PF17764">
    <property type="entry name" value="PriA_3primeBD"/>
    <property type="match status" value="1"/>
</dbReference>
<keyword evidence="8" id="KW-0413">Isomerase</keyword>
<dbReference type="SUPFAM" id="SSF52540">
    <property type="entry name" value="P-loop containing nucleoside triphosphate hydrolases"/>
    <property type="match status" value="1"/>
</dbReference>
<evidence type="ECO:0000256" key="4">
    <source>
        <dbReference type="ARBA" id="ARBA00022741"/>
    </source>
</evidence>
<keyword evidence="7 8" id="KW-0238">DNA-binding</keyword>
<dbReference type="EC" id="5.6.2.4" evidence="8"/>
<dbReference type="OrthoDB" id="9759544at2"/>
<dbReference type="InterPro" id="IPR005259">
    <property type="entry name" value="PriA"/>
</dbReference>
<sequence>MIIVKVVLPFPIRRYFKYFMPDCMYPVIGGRIIVPFHSKEIIGIVIDFYNEIDTSQLDLKYVISLIDTQSLYNKSILDILIWTSKNYQCPIGNLFFSILPKLLRSNYVPKKTYILKWSITKKGQELDLKYFKNKKTQLRALLILKKRSILSTELKIYQLSKLILKKLENQALCDMSTSNNKNFQDQFSLNNKSKIFVNKKILIVINDFLNQKYFKSWLLTKINLHVKVKFYLGLIKILLCRNIQILILVPYIKNINIILVFLKKYFNISINIFHSKLNSRQCLKVWLKTKNGNNLIIIGTKKSIFLPFFNLGLIIVLEEHHLQYKSISQCRYNFRDLGILRAYKENIPIILDSDTPSLRTLYNILYKKCFYINLPECDRINKYNYNIINLKREKTKFGLSLTLINEIYKNIKKKQVLLIFNKLSLFFWVLICEQCNWIFKCTLCQDDFEINEYHNILFCKFCLIKIEKPTFCYNCGYLKLVVKNINLEQIKNKIKNIFPKIPLFFLLKNKNINQNNCEISLKNPHIIISTEEIIENYYFPNVKLVSLISVDHHYFSFHFRSIEYFSQFYINLHKLTRFKQKELKIFIQTSFPNDVYLKEICNNTYHNFSKKLLFLRKKYLLPPWSCQSIIYSESLHSENNIIFLNFIRLILEKKSNQYNIFLWLIGPQNSLILKNKKKKINHLTIQCSSRVALNYLLNESIDIINIFSISKHVKWFVDIEPN</sequence>
<dbReference type="GO" id="GO:0006310">
    <property type="term" value="P:DNA recombination"/>
    <property type="evidence" value="ECO:0007669"/>
    <property type="project" value="InterPro"/>
</dbReference>
<comment type="subunit">
    <text evidence="8">Component of the replication restart primosome.</text>
</comment>
<dbReference type="InterPro" id="IPR041222">
    <property type="entry name" value="PriA_3primeBD"/>
</dbReference>
<feature type="domain" description="Helicase ATP-binding" evidence="9">
    <location>
        <begin position="231"/>
        <end position="374"/>
    </location>
</feature>
<keyword evidence="3 8" id="KW-0479">Metal-binding</keyword>
<evidence type="ECO:0000313" key="11">
    <source>
        <dbReference type="Proteomes" id="UP000298745"/>
    </source>
</evidence>
<evidence type="ECO:0000256" key="5">
    <source>
        <dbReference type="ARBA" id="ARBA00022833"/>
    </source>
</evidence>
<feature type="binding site" evidence="8">
    <location>
        <position position="475"/>
    </location>
    <ligand>
        <name>Zn(2+)</name>
        <dbReference type="ChEBI" id="CHEBI:29105"/>
        <label>1</label>
    </ligand>
</feature>
<evidence type="ECO:0000259" key="9">
    <source>
        <dbReference type="PROSITE" id="PS51192"/>
    </source>
</evidence>
<dbReference type="InterPro" id="IPR027417">
    <property type="entry name" value="P-loop_NTPase"/>
</dbReference>
<dbReference type="GO" id="GO:0043138">
    <property type="term" value="F:3'-5' DNA helicase activity"/>
    <property type="evidence" value="ECO:0007669"/>
    <property type="project" value="UniProtKB-EC"/>
</dbReference>
<dbReference type="PANTHER" id="PTHR30580">
    <property type="entry name" value="PRIMOSOMAL PROTEIN N"/>
    <property type="match status" value="1"/>
</dbReference>
<dbReference type="InterPro" id="IPR014001">
    <property type="entry name" value="Helicase_ATP-bd"/>
</dbReference>
<gene>
    <name evidence="8 10" type="primary">priA</name>
    <name evidence="10" type="ORF">D9V74_00555</name>
</gene>
<keyword evidence="6 8" id="KW-0067">ATP-binding</keyword>
<dbReference type="GO" id="GO:0006302">
    <property type="term" value="P:double-strand break repair"/>
    <property type="evidence" value="ECO:0007669"/>
    <property type="project" value="InterPro"/>
</dbReference>
<organism evidence="10 11">
    <name type="scientific">Buchnera aphidicola</name>
    <name type="common">Macrosiphoniella sanborni</name>
    <dbReference type="NCBI Taxonomy" id="1241865"/>
    <lineage>
        <taxon>Bacteria</taxon>
        <taxon>Pseudomonadati</taxon>
        <taxon>Pseudomonadota</taxon>
        <taxon>Gammaproteobacteria</taxon>
        <taxon>Enterobacterales</taxon>
        <taxon>Erwiniaceae</taxon>
        <taxon>Buchnera</taxon>
    </lineage>
</organism>
<comment type="cofactor">
    <cofactor evidence="8">
        <name>Zn(2+)</name>
        <dbReference type="ChEBI" id="CHEBI:29105"/>
    </cofactor>
    <text evidence="8">Binds 2 zinc ions per subunit.</text>
</comment>
<dbReference type="GO" id="GO:0006270">
    <property type="term" value="P:DNA replication initiation"/>
    <property type="evidence" value="ECO:0007669"/>
    <property type="project" value="TreeGrafter"/>
</dbReference>
<dbReference type="PROSITE" id="PS51192">
    <property type="entry name" value="HELICASE_ATP_BIND_1"/>
    <property type="match status" value="1"/>
</dbReference>
<dbReference type="GO" id="GO:1990077">
    <property type="term" value="C:primosome complex"/>
    <property type="evidence" value="ECO:0007669"/>
    <property type="project" value="UniProtKB-UniRule"/>
</dbReference>
<accession>A0A4D6YCB4</accession>
<dbReference type="Gene3D" id="3.40.1440.60">
    <property type="entry name" value="PriA, 3(prime) DNA-binding domain"/>
    <property type="match status" value="1"/>
</dbReference>
<feature type="binding site" evidence="8">
    <location>
        <position position="444"/>
    </location>
    <ligand>
        <name>Zn(2+)</name>
        <dbReference type="ChEBI" id="CHEBI:29105"/>
        <label>2</label>
    </ligand>
</feature>
<keyword evidence="2 8" id="KW-0235">DNA replication</keyword>
<protein>
    <recommendedName>
        <fullName evidence="8">Replication restart protein PriA</fullName>
    </recommendedName>
    <alternativeName>
        <fullName evidence="8">ATP-dependent DNA helicase PriA</fullName>
        <ecNumber evidence="8">5.6.2.4</ecNumber>
    </alternativeName>
    <alternativeName>
        <fullName evidence="8">DNA 3'-5' helicase PriA</fullName>
    </alternativeName>
</protein>
<keyword evidence="5 8" id="KW-0862">Zinc</keyword>
<dbReference type="HAMAP" id="MF_00983">
    <property type="entry name" value="PriA"/>
    <property type="match status" value="1"/>
</dbReference>
<dbReference type="EMBL" id="CP034864">
    <property type="protein sequence ID" value="QCI23678.1"/>
    <property type="molecule type" value="Genomic_DNA"/>
</dbReference>
<reference evidence="10 11" key="1">
    <citation type="submission" date="2018-12" db="EMBL/GenBank/DDBJ databases">
        <authorList>
            <person name="Chong R.A."/>
        </authorList>
    </citation>
    <scope>NUCLEOTIDE SEQUENCE [LARGE SCALE GENOMIC DNA]</scope>
    <source>
        <strain evidence="10 11">Msa</strain>
    </source>
</reference>
<keyword evidence="1 8" id="KW-0639">Primosome</keyword>
<dbReference type="Gene3D" id="3.40.50.300">
    <property type="entry name" value="P-loop containing nucleotide triphosphate hydrolases"/>
    <property type="match status" value="1"/>
</dbReference>
<comment type="catalytic activity">
    <reaction evidence="8">
        <text>Couples ATP hydrolysis with the unwinding of duplex DNA by translocating in the 3'-5' direction.</text>
        <dbReference type="EC" id="5.6.2.4"/>
    </reaction>
</comment>
<dbReference type="GO" id="GO:0003677">
    <property type="term" value="F:DNA binding"/>
    <property type="evidence" value="ECO:0007669"/>
    <property type="project" value="UniProtKB-UniRule"/>
</dbReference>
<evidence type="ECO:0000256" key="3">
    <source>
        <dbReference type="ARBA" id="ARBA00022723"/>
    </source>
</evidence>
<reference evidence="10 11" key="2">
    <citation type="submission" date="2019-05" db="EMBL/GenBank/DDBJ databases">
        <title>Genome evolution of the obligate endosymbiont Buchnera aphidicola.</title>
        <authorList>
            <person name="Moran N.A."/>
        </authorList>
    </citation>
    <scope>NUCLEOTIDE SEQUENCE [LARGE SCALE GENOMIC DNA]</scope>
    <source>
        <strain evidence="10 11">Msa</strain>
    </source>
</reference>
<evidence type="ECO:0000313" key="10">
    <source>
        <dbReference type="EMBL" id="QCI23678.1"/>
    </source>
</evidence>
<dbReference type="GO" id="GO:0008270">
    <property type="term" value="F:zinc ion binding"/>
    <property type="evidence" value="ECO:0007669"/>
    <property type="project" value="UniProtKB-UniRule"/>
</dbReference>
<dbReference type="NCBIfam" id="TIGR00595">
    <property type="entry name" value="priA"/>
    <property type="match status" value="1"/>
</dbReference>
<feature type="binding site" evidence="8">
    <location>
        <position position="435"/>
    </location>
    <ligand>
        <name>Zn(2+)</name>
        <dbReference type="ChEBI" id="CHEBI:29105"/>
        <label>1</label>
    </ligand>
</feature>
<evidence type="ECO:0000256" key="8">
    <source>
        <dbReference type="HAMAP-Rule" id="MF_00983"/>
    </source>
</evidence>
<name>A0A4D6YCB4_9GAMM</name>
<feature type="binding site" evidence="8">
    <location>
        <position position="459"/>
    </location>
    <ligand>
        <name>Zn(2+)</name>
        <dbReference type="ChEBI" id="CHEBI:29105"/>
        <label>2</label>
    </ligand>
</feature>
<dbReference type="GO" id="GO:0006269">
    <property type="term" value="P:DNA replication, synthesis of primer"/>
    <property type="evidence" value="ECO:0007669"/>
    <property type="project" value="UniProtKB-KW"/>
</dbReference>
<evidence type="ECO:0000256" key="1">
    <source>
        <dbReference type="ARBA" id="ARBA00022515"/>
    </source>
</evidence>